<feature type="transmembrane region" description="Helical" evidence="6">
    <location>
        <begin position="225"/>
        <end position="249"/>
    </location>
</feature>
<sequence>METTPLLQRNNEPPSPSSPALPLPEQEDYPPGASKTFKGFKSLFWKETVKLWEIAGPIGFSFVCEYSTYTLTSIFVGHLGNLQLSAVSVSLSVIITFAFGFLLGMGSALETLCGQAFGAGQVHMLGIYLQRSSIISFITCVLLLPIYIFAAPLLKVIGQDADLSDLAGKFTRLTIPSLFSWAISFPTQKFLQAQRKVKVATCISAGALPLHALWLWLFIYEFDWGITGAAIAVNLTDWTIALAQAVYVMGWCKEGWHGFSLSAFKDLWSFLTLSLASAVMLCLEAWYMVSIFLLAGHLNNAVIAVGSLAICMNINVIELMLFLGVNAAISVRVSNELGMGHPKGAKYSVYVTVFQSLMIGLVCMAVVLIAKDYFAYLFTSSEEMRVATSKLAFILGITMVLNSVQPVISGSMGWDARWNCFADLAAFDCTLQNQLEKRAERMRRWAGEEDEKKNNHMDDAANEA</sequence>
<dbReference type="GO" id="GO:0042910">
    <property type="term" value="F:xenobiotic transmembrane transporter activity"/>
    <property type="evidence" value="ECO:0007669"/>
    <property type="project" value="InterPro"/>
</dbReference>
<comment type="caution">
    <text evidence="8">The sequence shown here is derived from an EMBL/GenBank/DDBJ whole genome shotgun (WGS) entry which is preliminary data.</text>
</comment>
<evidence type="ECO:0000313" key="8">
    <source>
        <dbReference type="EMBL" id="CAK7337338.1"/>
    </source>
</evidence>
<gene>
    <name evidence="8" type="ORF">DCAF_LOCUS12367</name>
</gene>
<feature type="compositionally biased region" description="Polar residues" evidence="7">
    <location>
        <begin position="1"/>
        <end position="12"/>
    </location>
</feature>
<feature type="transmembrane region" description="Helical" evidence="6">
    <location>
        <begin position="390"/>
        <end position="408"/>
    </location>
</feature>
<proteinExistence type="inferred from homology"/>
<evidence type="ECO:0000256" key="5">
    <source>
        <dbReference type="ARBA" id="ARBA00023136"/>
    </source>
</evidence>
<keyword evidence="5 6" id="KW-0472">Membrane</keyword>
<protein>
    <recommendedName>
        <fullName evidence="6">Protein DETOXIFICATION</fullName>
    </recommendedName>
    <alternativeName>
        <fullName evidence="6">Multidrug and toxic compound extrusion protein</fullName>
    </alternativeName>
</protein>
<dbReference type="InterPro" id="IPR002528">
    <property type="entry name" value="MATE_fam"/>
</dbReference>
<evidence type="ECO:0000313" key="9">
    <source>
        <dbReference type="Proteomes" id="UP001314170"/>
    </source>
</evidence>
<dbReference type="Proteomes" id="UP001314170">
    <property type="component" value="Unassembled WGS sequence"/>
</dbReference>
<comment type="subcellular location">
    <subcellularLocation>
        <location evidence="1">Membrane</location>
        <topology evidence="1">Multi-pass membrane protein</topology>
    </subcellularLocation>
</comment>
<dbReference type="Pfam" id="PF01554">
    <property type="entry name" value="MatE"/>
    <property type="match status" value="2"/>
</dbReference>
<evidence type="ECO:0000256" key="2">
    <source>
        <dbReference type="ARBA" id="ARBA00010199"/>
    </source>
</evidence>
<keyword evidence="3 6" id="KW-0812">Transmembrane</keyword>
<comment type="caution">
    <text evidence="6">Lacks conserved residue(s) required for the propagation of feature annotation.</text>
</comment>
<dbReference type="AlphaFoldDB" id="A0AAV1RMP6"/>
<dbReference type="GO" id="GO:0016020">
    <property type="term" value="C:membrane"/>
    <property type="evidence" value="ECO:0007669"/>
    <property type="project" value="UniProtKB-SubCell"/>
</dbReference>
<comment type="similarity">
    <text evidence="2 6">Belongs to the multi antimicrobial extrusion (MATE) (TC 2.A.66.1) family.</text>
</comment>
<feature type="region of interest" description="Disordered" evidence="7">
    <location>
        <begin position="1"/>
        <end position="28"/>
    </location>
</feature>
<name>A0AAV1RMP6_9ROSI</name>
<evidence type="ECO:0000256" key="3">
    <source>
        <dbReference type="ARBA" id="ARBA00022692"/>
    </source>
</evidence>
<feature type="transmembrane region" description="Helical" evidence="6">
    <location>
        <begin position="51"/>
        <end position="69"/>
    </location>
</feature>
<feature type="transmembrane region" description="Helical" evidence="6">
    <location>
        <begin position="270"/>
        <end position="295"/>
    </location>
</feature>
<dbReference type="InterPro" id="IPR045069">
    <property type="entry name" value="MATE_euk"/>
</dbReference>
<feature type="transmembrane region" description="Helical" evidence="6">
    <location>
        <begin position="134"/>
        <end position="154"/>
    </location>
</feature>
<evidence type="ECO:0000256" key="1">
    <source>
        <dbReference type="ARBA" id="ARBA00004141"/>
    </source>
</evidence>
<keyword evidence="4 6" id="KW-1133">Transmembrane helix</keyword>
<dbReference type="NCBIfam" id="TIGR00797">
    <property type="entry name" value="matE"/>
    <property type="match status" value="1"/>
</dbReference>
<dbReference type="PANTHER" id="PTHR11206">
    <property type="entry name" value="MULTIDRUG RESISTANCE PROTEIN"/>
    <property type="match status" value="1"/>
</dbReference>
<dbReference type="CDD" id="cd13132">
    <property type="entry name" value="MATE_eukaryotic"/>
    <property type="match status" value="1"/>
</dbReference>
<dbReference type="GO" id="GO:1990961">
    <property type="term" value="P:xenobiotic detoxification by transmembrane export across the plasma membrane"/>
    <property type="evidence" value="ECO:0007669"/>
    <property type="project" value="InterPro"/>
</dbReference>
<organism evidence="8 9">
    <name type="scientific">Dovyalis caffra</name>
    <dbReference type="NCBI Taxonomy" id="77055"/>
    <lineage>
        <taxon>Eukaryota</taxon>
        <taxon>Viridiplantae</taxon>
        <taxon>Streptophyta</taxon>
        <taxon>Embryophyta</taxon>
        <taxon>Tracheophyta</taxon>
        <taxon>Spermatophyta</taxon>
        <taxon>Magnoliopsida</taxon>
        <taxon>eudicotyledons</taxon>
        <taxon>Gunneridae</taxon>
        <taxon>Pentapetalae</taxon>
        <taxon>rosids</taxon>
        <taxon>fabids</taxon>
        <taxon>Malpighiales</taxon>
        <taxon>Salicaceae</taxon>
        <taxon>Flacourtieae</taxon>
        <taxon>Dovyalis</taxon>
    </lineage>
</organism>
<feature type="transmembrane region" description="Helical" evidence="6">
    <location>
        <begin position="89"/>
        <end position="113"/>
    </location>
</feature>
<evidence type="ECO:0000256" key="6">
    <source>
        <dbReference type="RuleBase" id="RU004914"/>
    </source>
</evidence>
<dbReference type="EMBL" id="CAWUPB010001010">
    <property type="protein sequence ID" value="CAK7337338.1"/>
    <property type="molecule type" value="Genomic_DNA"/>
</dbReference>
<feature type="transmembrane region" description="Helical" evidence="6">
    <location>
        <begin position="197"/>
        <end position="219"/>
    </location>
</feature>
<reference evidence="8 9" key="1">
    <citation type="submission" date="2024-01" db="EMBL/GenBank/DDBJ databases">
        <authorList>
            <person name="Waweru B."/>
        </authorList>
    </citation>
    <scope>NUCLEOTIDE SEQUENCE [LARGE SCALE GENOMIC DNA]</scope>
</reference>
<feature type="compositionally biased region" description="Pro residues" evidence="7">
    <location>
        <begin position="13"/>
        <end position="22"/>
    </location>
</feature>
<accession>A0AAV1RMP6</accession>
<dbReference type="GO" id="GO:0015297">
    <property type="term" value="F:antiporter activity"/>
    <property type="evidence" value="ECO:0007669"/>
    <property type="project" value="InterPro"/>
</dbReference>
<feature type="transmembrane region" description="Helical" evidence="6">
    <location>
        <begin position="301"/>
        <end position="329"/>
    </location>
</feature>
<feature type="transmembrane region" description="Helical" evidence="6">
    <location>
        <begin position="349"/>
        <end position="370"/>
    </location>
</feature>
<feature type="region of interest" description="Disordered" evidence="7">
    <location>
        <begin position="444"/>
        <end position="464"/>
    </location>
</feature>
<evidence type="ECO:0000256" key="7">
    <source>
        <dbReference type="SAM" id="MobiDB-lite"/>
    </source>
</evidence>
<keyword evidence="9" id="KW-1185">Reference proteome</keyword>
<evidence type="ECO:0000256" key="4">
    <source>
        <dbReference type="ARBA" id="ARBA00022989"/>
    </source>
</evidence>